<comment type="caution">
    <text evidence="3">The sequence shown here is derived from an EMBL/GenBank/DDBJ whole genome shotgun (WGS) entry which is preliminary data.</text>
</comment>
<evidence type="ECO:0000256" key="2">
    <source>
        <dbReference type="SAM" id="SignalP"/>
    </source>
</evidence>
<protein>
    <submittedName>
        <fullName evidence="3">Uncharacterized protein</fullName>
    </submittedName>
</protein>
<keyword evidence="4" id="KW-1185">Reference proteome</keyword>
<feature type="signal peptide" evidence="2">
    <location>
        <begin position="1"/>
        <end position="18"/>
    </location>
</feature>
<dbReference type="EMBL" id="JAVLVU010000001">
    <property type="protein sequence ID" value="MDT3401661.1"/>
    <property type="molecule type" value="Genomic_DNA"/>
</dbReference>
<feature type="region of interest" description="Disordered" evidence="1">
    <location>
        <begin position="76"/>
        <end position="95"/>
    </location>
</feature>
<evidence type="ECO:0000313" key="4">
    <source>
        <dbReference type="Proteomes" id="UP001258315"/>
    </source>
</evidence>
<evidence type="ECO:0000256" key="1">
    <source>
        <dbReference type="SAM" id="MobiDB-lite"/>
    </source>
</evidence>
<sequence length="188" mass="20564">MKTLITILFSTVCLTAMAQKSSKESLSESVHDDGKTMSVKISGDVNGRSVNYSNKFNVKGMSTAEKDALTKRITDSLGIKSSHQPTPTTPPTPPATNRTVYAFSAPDAPDAPKTRGTKIYEHRDIKSSINDDGESMYIKFKGTLNDKPVKFERILDVKGKSAKEKNDMIKSITDSLGISEKVKIYLGN</sequence>
<name>A0ABU3GQA3_9SPHI</name>
<gene>
    <name evidence="3" type="ORF">QE417_000733</name>
</gene>
<dbReference type="Proteomes" id="UP001258315">
    <property type="component" value="Unassembled WGS sequence"/>
</dbReference>
<reference evidence="4" key="1">
    <citation type="submission" date="2023-07" db="EMBL/GenBank/DDBJ databases">
        <title>Functional and genomic diversity of the sorghum phyllosphere microbiome.</title>
        <authorList>
            <person name="Shade A."/>
        </authorList>
    </citation>
    <scope>NUCLEOTIDE SEQUENCE [LARGE SCALE GENOMIC DNA]</scope>
    <source>
        <strain evidence="4">SORGH_AS_0422</strain>
    </source>
</reference>
<proteinExistence type="predicted"/>
<evidence type="ECO:0000313" key="3">
    <source>
        <dbReference type="EMBL" id="MDT3401661.1"/>
    </source>
</evidence>
<feature type="chain" id="PRO_5046550734" evidence="2">
    <location>
        <begin position="19"/>
        <end position="188"/>
    </location>
</feature>
<accession>A0ABU3GQA3</accession>
<organism evidence="3 4">
    <name type="scientific">Mucilaginibacter terrae</name>
    <dbReference type="NCBI Taxonomy" id="1955052"/>
    <lineage>
        <taxon>Bacteria</taxon>
        <taxon>Pseudomonadati</taxon>
        <taxon>Bacteroidota</taxon>
        <taxon>Sphingobacteriia</taxon>
        <taxon>Sphingobacteriales</taxon>
        <taxon>Sphingobacteriaceae</taxon>
        <taxon>Mucilaginibacter</taxon>
    </lineage>
</organism>
<dbReference type="RefSeq" id="WP_311947568.1">
    <property type="nucleotide sequence ID" value="NZ_JAVLVU010000001.1"/>
</dbReference>
<keyword evidence="2" id="KW-0732">Signal</keyword>